<evidence type="ECO:0000313" key="2">
    <source>
        <dbReference type="Proteomes" id="UP001530293"/>
    </source>
</evidence>
<proteinExistence type="predicted"/>
<accession>A0ABD3N2J2</accession>
<dbReference type="AlphaFoldDB" id="A0ABD3N2J2"/>
<name>A0ABD3N2J2_9STRA</name>
<sequence length="148" mass="15824">MASLGIGRASGSAASHGVARYAASASTSSPVAFPSSATGNVASITATYCSDGKDININRRHNNPHDNYGTIAGNDDQDHTNTIAESIWQPNQTTTIFQKMEMTCPDVMKEYAQCVINKQNSGALTQDACAVQFRAVMECFRSVRISLN</sequence>
<dbReference type="Proteomes" id="UP001530293">
    <property type="component" value="Unassembled WGS sequence"/>
</dbReference>
<evidence type="ECO:0000313" key="1">
    <source>
        <dbReference type="EMBL" id="KAL3770202.1"/>
    </source>
</evidence>
<protein>
    <submittedName>
        <fullName evidence="1">Uncharacterized protein</fullName>
    </submittedName>
</protein>
<reference evidence="1 2" key="1">
    <citation type="submission" date="2024-10" db="EMBL/GenBank/DDBJ databases">
        <title>Updated reference genomes for cyclostephanoid diatoms.</title>
        <authorList>
            <person name="Roberts W.R."/>
            <person name="Alverson A.J."/>
        </authorList>
    </citation>
    <scope>NUCLEOTIDE SEQUENCE [LARGE SCALE GENOMIC DNA]</scope>
    <source>
        <strain evidence="1 2">AJA232-27</strain>
    </source>
</reference>
<keyword evidence="2" id="KW-1185">Reference proteome</keyword>
<organism evidence="1 2">
    <name type="scientific">Discostella pseudostelligera</name>
    <dbReference type="NCBI Taxonomy" id="259834"/>
    <lineage>
        <taxon>Eukaryota</taxon>
        <taxon>Sar</taxon>
        <taxon>Stramenopiles</taxon>
        <taxon>Ochrophyta</taxon>
        <taxon>Bacillariophyta</taxon>
        <taxon>Coscinodiscophyceae</taxon>
        <taxon>Thalassiosirophycidae</taxon>
        <taxon>Stephanodiscales</taxon>
        <taxon>Stephanodiscaceae</taxon>
        <taxon>Discostella</taxon>
    </lineage>
</organism>
<comment type="caution">
    <text evidence="1">The sequence shown here is derived from an EMBL/GenBank/DDBJ whole genome shotgun (WGS) entry which is preliminary data.</text>
</comment>
<gene>
    <name evidence="1" type="ORF">ACHAWU_009142</name>
</gene>
<dbReference type="EMBL" id="JALLBG020000044">
    <property type="protein sequence ID" value="KAL3770202.1"/>
    <property type="molecule type" value="Genomic_DNA"/>
</dbReference>